<dbReference type="GO" id="GO:0004803">
    <property type="term" value="F:transposase activity"/>
    <property type="evidence" value="ECO:0007669"/>
    <property type="project" value="InterPro"/>
</dbReference>
<evidence type="ECO:0000313" key="4">
    <source>
        <dbReference type="EMBL" id="KAA1278072.1"/>
    </source>
</evidence>
<sequence length="612" mass="71340">MPRKNRLFIDGIPHLVQLCGHNDETIFKGEEDYQYFYQCIDAAMSIYAIRLHAYSLSSKKIFLFLSAPDKECLGRFMQYIAKGYTHYFNHRHQRHGTLWDSRYNCCPVEPNAYFLLTKKYVECHCVDETPHHSFADSPEVRITPHEEYLRLGENAAQRSGAYQRFCLGMIVPAVITRIESSLVQNCLLATTPYSQSLEEKYQRNLRPRKSGRPRKHYQNPAADWEWLEKKAEYLLQQYCYKEIRMPLLERLEENATRSFSGESDELMLNHQALFRGDGTMGCLRLLSQYQNLQIGTRLWYQGAMFRRQNQQNISQFHQLGVEAFGYPDIGIEIELISLQYDFFKSLQLLPFVELKVNTLGNAEEFTQFRRHLQQYYQPLASLLNARQLACLEQHPERLLSDKDNLMLRLAEKAPQLEACLSLQSRQRFTHLCDSLTALNIPFTHDKNLFPVNDYNDQLFEWYADSLHHNKLLCRGGRYDNSASRLIGHPVSACGFAFMLEPIMQLLTATKKNSDYAKHVDVVIIPSQERARDQAILLGRRLRRNFPHLSIVNDCSTLRLSTRQKNAQRQGARFILLIDGSDNEVTFCDEENHCWVQIPLHEVTAHLSMALMM</sequence>
<keyword evidence="4" id="KW-0436">Ligase</keyword>
<evidence type="ECO:0000313" key="6">
    <source>
        <dbReference type="Proteomes" id="UP000468420"/>
    </source>
</evidence>
<dbReference type="Gene3D" id="3.40.50.800">
    <property type="entry name" value="Anticodon-binding domain"/>
    <property type="match status" value="1"/>
</dbReference>
<gene>
    <name evidence="4" type="ORF">DXF85_10450</name>
    <name evidence="5" type="ORF">I6L54_04255</name>
</gene>
<organism evidence="4 6">
    <name type="scientific">Citrobacter pasteurii</name>
    <dbReference type="NCBI Taxonomy" id="1563222"/>
    <lineage>
        <taxon>Bacteria</taxon>
        <taxon>Pseudomonadati</taxon>
        <taxon>Pseudomonadota</taxon>
        <taxon>Gammaproteobacteria</taxon>
        <taxon>Enterobacterales</taxon>
        <taxon>Enterobacteriaceae</taxon>
        <taxon>Citrobacter</taxon>
    </lineage>
</organism>
<dbReference type="GO" id="GO:0003677">
    <property type="term" value="F:DNA binding"/>
    <property type="evidence" value="ECO:0007669"/>
    <property type="project" value="InterPro"/>
</dbReference>
<dbReference type="InterPro" id="IPR002686">
    <property type="entry name" value="Transposase_17"/>
</dbReference>
<dbReference type="SMART" id="SM01321">
    <property type="entry name" value="Y1_Tnp"/>
    <property type="match status" value="1"/>
</dbReference>
<protein>
    <submittedName>
        <fullName evidence="5">ATP phosphoribosyltransferase regulatory subunit</fullName>
    </submittedName>
    <submittedName>
        <fullName evidence="4">Histidine--tRNA ligase</fullName>
    </submittedName>
</protein>
<evidence type="ECO:0000256" key="2">
    <source>
        <dbReference type="ARBA" id="ARBA00022840"/>
    </source>
</evidence>
<dbReference type="AlphaFoldDB" id="A0A6N6K2X4"/>
<dbReference type="GO" id="GO:0004821">
    <property type="term" value="F:histidine-tRNA ligase activity"/>
    <property type="evidence" value="ECO:0007669"/>
    <property type="project" value="TreeGrafter"/>
</dbReference>
<keyword evidence="5" id="KW-0808">Transferase</keyword>
<reference evidence="5 7" key="2">
    <citation type="submission" date="2021-06" db="EMBL/GenBank/DDBJ databases">
        <title>FDA dAtabase for Regulatory Grade micrObial Sequences (FDA-ARGOS): Supporting development and validation of Infectious Disease Dx tests.</title>
        <authorList>
            <person name="Sproer C."/>
            <person name="Gronow S."/>
            <person name="Severitt S."/>
            <person name="Schroder I."/>
            <person name="Tallon L."/>
            <person name="Sadzewicz L."/>
            <person name="Zhao X."/>
            <person name="Boylan J."/>
            <person name="Ott S."/>
            <person name="Bowen H."/>
            <person name="Vavikolanu K."/>
            <person name="Mehta A."/>
            <person name="Aluvathingal J."/>
            <person name="Nadendla S."/>
            <person name="Lowell S."/>
            <person name="Myers T."/>
            <person name="Yan Y."/>
        </authorList>
    </citation>
    <scope>NUCLEOTIDE SEQUENCE [LARGE SCALE GENOMIC DNA]</scope>
    <source>
        <strain evidence="5 7">FDAARGOS 1424</strain>
    </source>
</reference>
<dbReference type="SUPFAM" id="SSF52954">
    <property type="entry name" value="Class II aaRS ABD-related"/>
    <property type="match status" value="1"/>
</dbReference>
<reference evidence="4 6" key="1">
    <citation type="submission" date="2018-08" db="EMBL/GenBank/DDBJ databases">
        <title>Complete genomic analysis of a Citrobacter pasteurii isolated from cockles (Cerastoderma edule) containing a new chromosomic qnrB allele.</title>
        <authorList>
            <person name="Rodrigues A."/>
            <person name="Baptista T."/>
            <person name="Quesada A."/>
            <person name="Campos M.J."/>
        </authorList>
    </citation>
    <scope>NUCLEOTIDE SEQUENCE [LARGE SCALE GENOMIC DNA]</scope>
    <source>
        <strain evidence="4 6">BA18</strain>
    </source>
</reference>
<dbReference type="GO" id="GO:0005524">
    <property type="term" value="F:ATP binding"/>
    <property type="evidence" value="ECO:0007669"/>
    <property type="project" value="UniProtKB-KW"/>
</dbReference>
<evidence type="ECO:0000256" key="1">
    <source>
        <dbReference type="ARBA" id="ARBA00022490"/>
    </source>
</evidence>
<dbReference type="SUPFAM" id="SSF55681">
    <property type="entry name" value="Class II aaRS and biotin synthetases"/>
    <property type="match status" value="1"/>
</dbReference>
<dbReference type="GO" id="GO:0006427">
    <property type="term" value="P:histidyl-tRNA aminoacylation"/>
    <property type="evidence" value="ECO:0007669"/>
    <property type="project" value="TreeGrafter"/>
</dbReference>
<keyword evidence="2" id="KW-0067">ATP-binding</keyword>
<dbReference type="GO" id="GO:0005737">
    <property type="term" value="C:cytoplasm"/>
    <property type="evidence" value="ECO:0007669"/>
    <property type="project" value="InterPro"/>
</dbReference>
<dbReference type="GO" id="GO:0006313">
    <property type="term" value="P:DNA transposition"/>
    <property type="evidence" value="ECO:0007669"/>
    <property type="project" value="InterPro"/>
</dbReference>
<proteinExistence type="predicted"/>
<dbReference type="Proteomes" id="UP000683579">
    <property type="component" value="Chromosome"/>
</dbReference>
<keyword evidence="1" id="KW-0963">Cytoplasm</keyword>
<dbReference type="PANTHER" id="PTHR43707:SF1">
    <property type="entry name" value="HISTIDINE--TRNA LIGASE, MITOCHONDRIAL-RELATED"/>
    <property type="match status" value="1"/>
</dbReference>
<dbReference type="Gene3D" id="3.30.70.1290">
    <property type="entry name" value="Transposase IS200-like"/>
    <property type="match status" value="1"/>
</dbReference>
<keyword evidence="5" id="KW-0328">Glycosyltransferase</keyword>
<dbReference type="SUPFAM" id="SSF143422">
    <property type="entry name" value="Transposase IS200-like"/>
    <property type="match status" value="1"/>
</dbReference>
<dbReference type="EMBL" id="CP077262">
    <property type="protein sequence ID" value="QXA47082.1"/>
    <property type="molecule type" value="Genomic_DNA"/>
</dbReference>
<feature type="domain" description="Transposase IS200-like" evidence="3">
    <location>
        <begin position="9"/>
        <end position="124"/>
    </location>
</feature>
<keyword evidence="2" id="KW-0547">Nucleotide-binding</keyword>
<dbReference type="Gene3D" id="3.30.930.10">
    <property type="entry name" value="Bira Bifunctional Protein, Domain 2"/>
    <property type="match status" value="1"/>
</dbReference>
<dbReference type="InterPro" id="IPR041715">
    <property type="entry name" value="HisRS-like_core"/>
</dbReference>
<keyword evidence="7" id="KW-1185">Reference proteome</keyword>
<dbReference type="InterPro" id="IPR036621">
    <property type="entry name" value="Anticodon-bd_dom_sf"/>
</dbReference>
<dbReference type="InterPro" id="IPR045864">
    <property type="entry name" value="aa-tRNA-synth_II/BPL/LPL"/>
</dbReference>
<dbReference type="Pfam" id="PF01797">
    <property type="entry name" value="Y1_Tnp"/>
    <property type="match status" value="1"/>
</dbReference>
<evidence type="ECO:0000313" key="7">
    <source>
        <dbReference type="Proteomes" id="UP000683579"/>
    </source>
</evidence>
<dbReference type="GO" id="GO:0016757">
    <property type="term" value="F:glycosyltransferase activity"/>
    <property type="evidence" value="ECO:0007669"/>
    <property type="project" value="UniProtKB-KW"/>
</dbReference>
<evidence type="ECO:0000259" key="3">
    <source>
        <dbReference type="SMART" id="SM01321"/>
    </source>
</evidence>
<dbReference type="Proteomes" id="UP000468420">
    <property type="component" value="Unassembled WGS sequence"/>
</dbReference>
<dbReference type="InterPro" id="IPR004516">
    <property type="entry name" value="HisRS/HisZ"/>
</dbReference>
<dbReference type="InterPro" id="IPR036515">
    <property type="entry name" value="Transposase_17_sf"/>
</dbReference>
<dbReference type="EMBL" id="QRDC01000007">
    <property type="protein sequence ID" value="KAA1278072.1"/>
    <property type="molecule type" value="Genomic_DNA"/>
</dbReference>
<accession>A0A6N6K2X4</accession>
<evidence type="ECO:0000313" key="5">
    <source>
        <dbReference type="EMBL" id="QXA47082.1"/>
    </source>
</evidence>
<name>A0A6N6K2X4_9ENTR</name>
<dbReference type="Pfam" id="PF13393">
    <property type="entry name" value="tRNA-synt_His"/>
    <property type="match status" value="1"/>
</dbReference>
<dbReference type="PANTHER" id="PTHR43707">
    <property type="entry name" value="HISTIDYL-TRNA SYNTHETASE"/>
    <property type="match status" value="1"/>
</dbReference>